<evidence type="ECO:0000256" key="2">
    <source>
        <dbReference type="ARBA" id="ARBA00022723"/>
    </source>
</evidence>
<dbReference type="InterPro" id="IPR001915">
    <property type="entry name" value="Peptidase_M48"/>
</dbReference>
<comment type="similarity">
    <text evidence="6">Belongs to the peptidase M48 family.</text>
</comment>
<evidence type="ECO:0000256" key="6">
    <source>
        <dbReference type="RuleBase" id="RU003983"/>
    </source>
</evidence>
<keyword evidence="2" id="KW-0479">Metal-binding</keyword>
<gene>
    <name evidence="8" type="ORF">E2553_00220</name>
</gene>
<dbReference type="GO" id="GO:0004222">
    <property type="term" value="F:metalloendopeptidase activity"/>
    <property type="evidence" value="ECO:0007669"/>
    <property type="project" value="InterPro"/>
</dbReference>
<dbReference type="RefSeq" id="WP_106306378.1">
    <property type="nucleotide sequence ID" value="NZ_JBHMFL010000042.1"/>
</dbReference>
<dbReference type="Pfam" id="PF01435">
    <property type="entry name" value="Peptidase_M48"/>
    <property type="match status" value="1"/>
</dbReference>
<dbReference type="GeneID" id="97307212"/>
<dbReference type="Proteomes" id="UP000297385">
    <property type="component" value="Unassembled WGS sequence"/>
</dbReference>
<dbReference type="Gene3D" id="3.30.2010.10">
    <property type="entry name" value="Metalloproteases ('zincins'), catalytic domain"/>
    <property type="match status" value="1"/>
</dbReference>
<name>A0A4Y8N1S0_9BURK</name>
<evidence type="ECO:0000256" key="4">
    <source>
        <dbReference type="ARBA" id="ARBA00022833"/>
    </source>
</evidence>
<evidence type="ECO:0000256" key="3">
    <source>
        <dbReference type="ARBA" id="ARBA00022801"/>
    </source>
</evidence>
<sequence length="114" mass="13204">MKRYVARCTPWGTIQTGAFFTRLTDEEKSAVLAHEQGHLRNGDPLRRLWWVLSLQILFRPTWVFEQCRRQEFAADAHAVALGHGVGLRRFLLRFPQTSSPIYPNARQRLEALDG</sequence>
<keyword evidence="1 6" id="KW-0645">Protease</keyword>
<dbReference type="AlphaFoldDB" id="A0A4Y8N1S0"/>
<dbReference type="GO" id="GO:0046872">
    <property type="term" value="F:metal ion binding"/>
    <property type="evidence" value="ECO:0007669"/>
    <property type="project" value="UniProtKB-KW"/>
</dbReference>
<evidence type="ECO:0000313" key="8">
    <source>
        <dbReference type="EMBL" id="TFE43595.1"/>
    </source>
</evidence>
<evidence type="ECO:0000256" key="1">
    <source>
        <dbReference type="ARBA" id="ARBA00022670"/>
    </source>
</evidence>
<keyword evidence="3 6" id="KW-0378">Hydrolase</keyword>
<evidence type="ECO:0000313" key="9">
    <source>
        <dbReference type="Proteomes" id="UP000297385"/>
    </source>
</evidence>
<organism evidence="8 9">
    <name type="scientific">Paraburkholderia dipogonis</name>
    <dbReference type="NCBI Taxonomy" id="1211383"/>
    <lineage>
        <taxon>Bacteria</taxon>
        <taxon>Pseudomonadati</taxon>
        <taxon>Pseudomonadota</taxon>
        <taxon>Betaproteobacteria</taxon>
        <taxon>Burkholderiales</taxon>
        <taxon>Burkholderiaceae</taxon>
        <taxon>Paraburkholderia</taxon>
    </lineage>
</organism>
<comment type="cofactor">
    <cofactor evidence="6">
        <name>Zn(2+)</name>
        <dbReference type="ChEBI" id="CHEBI:29105"/>
    </cofactor>
    <text evidence="6">Binds 1 zinc ion per subunit.</text>
</comment>
<keyword evidence="4 6" id="KW-0862">Zinc</keyword>
<proteinExistence type="inferred from homology"/>
<keyword evidence="5 6" id="KW-0482">Metalloprotease</keyword>
<feature type="domain" description="Peptidase M48" evidence="7">
    <location>
        <begin position="20"/>
        <end position="55"/>
    </location>
</feature>
<reference evidence="8 9" key="1">
    <citation type="submission" date="2019-03" db="EMBL/GenBank/DDBJ databases">
        <title>Complete Genome Sequence of Paraburkholderia dipogonis ICMP 19430T, a Nitrogen-fixing Symbiont of the South African Invasive Legume Dipogon lignosus in New Zealand.</title>
        <authorList>
            <person name="De Meyer S.E."/>
        </authorList>
    </citation>
    <scope>NUCLEOTIDE SEQUENCE [LARGE SCALE GENOMIC DNA]</scope>
    <source>
        <strain evidence="8 9">ICMP 19430</strain>
    </source>
</reference>
<comment type="caution">
    <text evidence="8">The sequence shown here is derived from an EMBL/GenBank/DDBJ whole genome shotgun (WGS) entry which is preliminary data.</text>
</comment>
<dbReference type="EMBL" id="SNVI01000001">
    <property type="protein sequence ID" value="TFE43595.1"/>
    <property type="molecule type" value="Genomic_DNA"/>
</dbReference>
<protein>
    <recommendedName>
        <fullName evidence="7">Peptidase M48 domain-containing protein</fullName>
    </recommendedName>
</protein>
<evidence type="ECO:0000259" key="7">
    <source>
        <dbReference type="Pfam" id="PF01435"/>
    </source>
</evidence>
<accession>A0A4Y8N1S0</accession>
<dbReference type="GO" id="GO:0006508">
    <property type="term" value="P:proteolysis"/>
    <property type="evidence" value="ECO:0007669"/>
    <property type="project" value="UniProtKB-KW"/>
</dbReference>
<evidence type="ECO:0000256" key="5">
    <source>
        <dbReference type="ARBA" id="ARBA00023049"/>
    </source>
</evidence>